<dbReference type="RefSeq" id="WP_122973456.1">
    <property type="nucleotide sequence ID" value="NZ_RHLQ01000061.1"/>
</dbReference>
<dbReference type="GO" id="GO:0005829">
    <property type="term" value="C:cytosol"/>
    <property type="evidence" value="ECO:0007669"/>
    <property type="project" value="TreeGrafter"/>
</dbReference>
<dbReference type="Proteomes" id="UP000279909">
    <property type="component" value="Unassembled WGS sequence"/>
</dbReference>
<keyword evidence="5" id="KW-1185">Reference proteome</keyword>
<dbReference type="PANTHER" id="PTHR12304:SF4">
    <property type="entry name" value="URIDINE NUCLEOSIDASE"/>
    <property type="match status" value="1"/>
</dbReference>
<dbReference type="InterPro" id="IPR001910">
    <property type="entry name" value="Inosine/uridine_hydrolase_dom"/>
</dbReference>
<evidence type="ECO:0000256" key="2">
    <source>
        <dbReference type="ARBA" id="ARBA00023295"/>
    </source>
</evidence>
<dbReference type="CDD" id="cd02651">
    <property type="entry name" value="nuc_hydro_IU_UC_XIUA"/>
    <property type="match status" value="1"/>
</dbReference>
<feature type="domain" description="Inosine/uridine-preferring nucleoside hydrolase" evidence="3">
    <location>
        <begin position="6"/>
        <end position="305"/>
    </location>
</feature>
<reference evidence="4 5" key="1">
    <citation type="journal article" date="2014" name="Int. J. Syst. Evol. Microbiol.">
        <title>Lysinibacillus halotolerans sp. nov., isolated from saline-alkaline soil.</title>
        <authorList>
            <person name="Kong D."/>
            <person name="Wang Y."/>
            <person name="Zhao B."/>
            <person name="Li Y."/>
            <person name="Song J."/>
            <person name="Zhai Y."/>
            <person name="Zhang C."/>
            <person name="Wang H."/>
            <person name="Chen X."/>
            <person name="Zhao B."/>
            <person name="Ruan Z."/>
        </authorList>
    </citation>
    <scope>NUCLEOTIDE SEQUENCE [LARGE SCALE GENOMIC DNA]</scope>
    <source>
        <strain evidence="4 5">MCCC 1A12703</strain>
    </source>
</reference>
<keyword evidence="1 4" id="KW-0378">Hydrolase</keyword>
<evidence type="ECO:0000259" key="3">
    <source>
        <dbReference type="Pfam" id="PF01156"/>
    </source>
</evidence>
<evidence type="ECO:0000256" key="1">
    <source>
        <dbReference type="ARBA" id="ARBA00022801"/>
    </source>
</evidence>
<dbReference type="EMBL" id="RHLQ01000061">
    <property type="protein sequence ID" value="RNC97198.1"/>
    <property type="molecule type" value="Genomic_DNA"/>
</dbReference>
<dbReference type="Gene3D" id="3.90.245.10">
    <property type="entry name" value="Ribonucleoside hydrolase-like"/>
    <property type="match status" value="1"/>
</dbReference>
<dbReference type="GO" id="GO:0006152">
    <property type="term" value="P:purine nucleoside catabolic process"/>
    <property type="evidence" value="ECO:0007669"/>
    <property type="project" value="TreeGrafter"/>
</dbReference>
<sequence>MFKIPIIIDTDPGIDDAMMLTFAFANNHVLDIRLITTSSGNISQGKSNHNARVFLSYIGANVEVARGLESPFLRELELAEDIHGENGFGNVQFLTPPLPVSHRPAVTAMLETILNSNEKITIAATGPLTNVAALLVAHPEVKPKIEQVTWMGGAAVGGNVTPTAEFNAYVDPHAVQIVFNSGIPVVMSGLDVTHKAYITKEEIKKLQEFGTEFTQKLHQMVTFYLDQIEKTPFHAENYDQVVHFHDVVPLMYLLQPHLFEGTDHYVEVELEGKAVGATVVDYYNRTKKEPNVHVLHNVEREKFVEEFMKAVENISERLTKF</sequence>
<evidence type="ECO:0000313" key="5">
    <source>
        <dbReference type="Proteomes" id="UP000279909"/>
    </source>
</evidence>
<dbReference type="InterPro" id="IPR023186">
    <property type="entry name" value="IUNH"/>
</dbReference>
<evidence type="ECO:0000313" key="4">
    <source>
        <dbReference type="EMBL" id="RNC97198.1"/>
    </source>
</evidence>
<dbReference type="SUPFAM" id="SSF53590">
    <property type="entry name" value="Nucleoside hydrolase"/>
    <property type="match status" value="1"/>
</dbReference>
<gene>
    <name evidence="4" type="ORF">EC501_16575</name>
</gene>
<proteinExistence type="predicted"/>
<dbReference type="InterPro" id="IPR036452">
    <property type="entry name" value="Ribo_hydro-like"/>
</dbReference>
<dbReference type="PANTHER" id="PTHR12304">
    <property type="entry name" value="INOSINE-URIDINE PREFERRING NUCLEOSIDE HYDROLASE"/>
    <property type="match status" value="1"/>
</dbReference>
<name>A0A3M8H3Z8_9BACI</name>
<keyword evidence="2" id="KW-0326">Glycosidase</keyword>
<dbReference type="Pfam" id="PF01156">
    <property type="entry name" value="IU_nuc_hydro"/>
    <property type="match status" value="1"/>
</dbReference>
<dbReference type="GO" id="GO:0008477">
    <property type="term" value="F:purine nucleosidase activity"/>
    <property type="evidence" value="ECO:0007669"/>
    <property type="project" value="TreeGrafter"/>
</dbReference>
<dbReference type="OrthoDB" id="9797882at2"/>
<accession>A0A3M8H3Z8</accession>
<comment type="caution">
    <text evidence="4">The sequence shown here is derived from an EMBL/GenBank/DDBJ whole genome shotgun (WGS) entry which is preliminary data.</text>
</comment>
<protein>
    <submittedName>
        <fullName evidence="4">Nucleoside hydrolase</fullName>
    </submittedName>
</protein>
<dbReference type="AlphaFoldDB" id="A0A3M8H3Z8"/>
<organism evidence="4 5">
    <name type="scientific">Lysinibacillus halotolerans</name>
    <dbReference type="NCBI Taxonomy" id="1368476"/>
    <lineage>
        <taxon>Bacteria</taxon>
        <taxon>Bacillati</taxon>
        <taxon>Bacillota</taxon>
        <taxon>Bacilli</taxon>
        <taxon>Bacillales</taxon>
        <taxon>Bacillaceae</taxon>
        <taxon>Lysinibacillus</taxon>
    </lineage>
</organism>